<dbReference type="Pfam" id="PF14343">
    <property type="entry name" value="PrcB_C"/>
    <property type="match status" value="1"/>
</dbReference>
<accession>A0A8J7L249</accession>
<gene>
    <name evidence="4" type="ORF">I5677_03540</name>
</gene>
<feature type="chain" id="PRO_5038962858" evidence="2">
    <location>
        <begin position="21"/>
        <end position="296"/>
    </location>
</feature>
<feature type="signal peptide" evidence="2">
    <location>
        <begin position="1"/>
        <end position="20"/>
    </location>
</feature>
<evidence type="ECO:0000256" key="2">
    <source>
        <dbReference type="SAM" id="SignalP"/>
    </source>
</evidence>
<dbReference type="Proteomes" id="UP000623269">
    <property type="component" value="Unassembled WGS sequence"/>
</dbReference>
<dbReference type="GO" id="GO:0008233">
    <property type="term" value="F:peptidase activity"/>
    <property type="evidence" value="ECO:0007669"/>
    <property type="project" value="UniProtKB-KW"/>
</dbReference>
<evidence type="ECO:0000256" key="1">
    <source>
        <dbReference type="SAM" id="MobiDB-lite"/>
    </source>
</evidence>
<evidence type="ECO:0000313" key="5">
    <source>
        <dbReference type="Proteomes" id="UP000623269"/>
    </source>
</evidence>
<protein>
    <submittedName>
        <fullName evidence="4">Protease complex subunit PrcB family protein</fullName>
    </submittedName>
</protein>
<evidence type="ECO:0000259" key="3">
    <source>
        <dbReference type="Pfam" id="PF14343"/>
    </source>
</evidence>
<evidence type="ECO:0000313" key="4">
    <source>
        <dbReference type="EMBL" id="MBH1939968.1"/>
    </source>
</evidence>
<dbReference type="RefSeq" id="WP_197660175.1">
    <property type="nucleotide sequence ID" value="NZ_JAEAGR010000002.1"/>
</dbReference>
<comment type="caution">
    <text evidence="4">The sequence shown here is derived from an EMBL/GenBank/DDBJ whole genome shotgun (WGS) entry which is preliminary data.</text>
</comment>
<dbReference type="AlphaFoldDB" id="A0A8J7L249"/>
<dbReference type="InterPro" id="IPR025748">
    <property type="entry name" value="PrcB_C_dom"/>
</dbReference>
<proteinExistence type="predicted"/>
<dbReference type="PROSITE" id="PS51257">
    <property type="entry name" value="PROKAR_LIPOPROTEIN"/>
    <property type="match status" value="1"/>
</dbReference>
<dbReference type="GO" id="GO:0006508">
    <property type="term" value="P:proteolysis"/>
    <property type="evidence" value="ECO:0007669"/>
    <property type="project" value="UniProtKB-KW"/>
</dbReference>
<name>A0A8J7L249_9FIRM</name>
<keyword evidence="5" id="KW-1185">Reference proteome</keyword>
<dbReference type="EMBL" id="JAEAGR010000002">
    <property type="protein sequence ID" value="MBH1939968.1"/>
    <property type="molecule type" value="Genomic_DNA"/>
</dbReference>
<keyword evidence="4" id="KW-0378">Hydrolase</keyword>
<feature type="domain" description="PrcB C-terminal" evidence="3">
    <location>
        <begin position="125"/>
        <end position="179"/>
    </location>
</feature>
<keyword evidence="2" id="KW-0732">Signal</keyword>
<feature type="compositionally biased region" description="Acidic residues" evidence="1">
    <location>
        <begin position="54"/>
        <end position="71"/>
    </location>
</feature>
<feature type="region of interest" description="Disordered" evidence="1">
    <location>
        <begin position="29"/>
        <end position="79"/>
    </location>
</feature>
<reference evidence="4" key="1">
    <citation type="submission" date="2020-12" db="EMBL/GenBank/DDBJ databases">
        <title>M. sibirica DSM 26468T genome.</title>
        <authorList>
            <person name="Thieme N."/>
            <person name="Rettenmaier R."/>
            <person name="Zverlov V."/>
            <person name="Liebl W."/>
        </authorList>
    </citation>
    <scope>NUCLEOTIDE SEQUENCE</scope>
    <source>
        <strain evidence="4">DSM 26468</strain>
    </source>
</reference>
<organism evidence="4 5">
    <name type="scientific">Mobilitalea sibirica</name>
    <dbReference type="NCBI Taxonomy" id="1462919"/>
    <lineage>
        <taxon>Bacteria</taxon>
        <taxon>Bacillati</taxon>
        <taxon>Bacillota</taxon>
        <taxon>Clostridia</taxon>
        <taxon>Lachnospirales</taxon>
        <taxon>Lachnospiraceae</taxon>
        <taxon>Mobilitalea</taxon>
    </lineage>
</organism>
<keyword evidence="4" id="KW-0645">Protease</keyword>
<sequence>MKKMISIKFLMVIFIISLLAGCANTNGAMNDSDELPRVEEDSNTSDDLPKADDVEADKDGEEVSDEVADSEEGVKEPSNQGITVNLIDFDVVDVSTLSEEIMNEIEVLKVNKGYEFWEQEDGSYIILISSGEKTTGGYTIEVEAMEDNEGKTAISVIETEPAKDSMNIMVMSYPYVVVKASGITDNFIIRNQDQEEFTRLSLEDIGMDAPTNDQLGGTMLRFDENPIDYSKPIIGIYKGQMDNHTIEVLVGDMYVPFVADEIDRFLEGIDVEDTIEITVSISPSDQVIVENIEKVK</sequence>